<dbReference type="RefSeq" id="WP_117994176.1">
    <property type="nucleotide sequence ID" value="NZ_QRXR01000015.1"/>
</dbReference>
<name>A0A412RKN7_9FIRM</name>
<reference evidence="2 3" key="1">
    <citation type="submission" date="2018-08" db="EMBL/GenBank/DDBJ databases">
        <title>A genome reference for cultivated species of the human gut microbiota.</title>
        <authorList>
            <person name="Zou Y."/>
            <person name="Xue W."/>
            <person name="Luo G."/>
        </authorList>
    </citation>
    <scope>NUCLEOTIDE SEQUENCE [LARGE SCALE GENOMIC DNA]</scope>
    <source>
        <strain evidence="2 3">AF17-27</strain>
    </source>
</reference>
<feature type="domain" description="TraG P-loop" evidence="1">
    <location>
        <begin position="613"/>
        <end position="741"/>
    </location>
</feature>
<dbReference type="Pfam" id="PF19044">
    <property type="entry name" value="P-loop_TraG"/>
    <property type="match status" value="1"/>
</dbReference>
<dbReference type="NCBIfam" id="NF045971">
    <property type="entry name" value="conju_CD1110"/>
    <property type="match status" value="1"/>
</dbReference>
<dbReference type="Gene3D" id="1.10.8.730">
    <property type="match status" value="1"/>
</dbReference>
<evidence type="ECO:0000313" key="3">
    <source>
        <dbReference type="Proteomes" id="UP000283765"/>
    </source>
</evidence>
<dbReference type="InterPro" id="IPR027417">
    <property type="entry name" value="P-loop_NTPase"/>
</dbReference>
<dbReference type="AlphaFoldDB" id="A0A412RKN7"/>
<organism evidence="2 3">
    <name type="scientific">Agathobacter rectalis</name>
    <dbReference type="NCBI Taxonomy" id="39491"/>
    <lineage>
        <taxon>Bacteria</taxon>
        <taxon>Bacillati</taxon>
        <taxon>Bacillota</taxon>
        <taxon>Clostridia</taxon>
        <taxon>Lachnospirales</taxon>
        <taxon>Lachnospiraceae</taxon>
        <taxon>Agathobacter</taxon>
    </lineage>
</organism>
<evidence type="ECO:0000259" key="1">
    <source>
        <dbReference type="Pfam" id="PF19044"/>
    </source>
</evidence>
<comment type="caution">
    <text evidence="2">The sequence shown here is derived from an EMBL/GenBank/DDBJ whole genome shotgun (WGS) entry which is preliminary data.</text>
</comment>
<dbReference type="SUPFAM" id="SSF52540">
    <property type="entry name" value="P-loop containing nucleoside triphosphate hydrolases"/>
    <property type="match status" value="1"/>
</dbReference>
<dbReference type="InterPro" id="IPR051162">
    <property type="entry name" value="T4SS_component"/>
</dbReference>
<sequence length="783" mass="89162">MPLIKTLSQALKMDKERFQVPKSVQQAVPIRRIWPDGIFQVGNKYSKSFRFTDINYAIASKADKTEMFLDYSELLNALDSGSSAKITLNNRRINKEEFEHSLLIPMKGDGLDHYRQEYNDMLLSKVSGTSNSIYQERYLTVSIHKKNVDEARTYFARVGTDIVTHLAKLSSVAEELDAGERLQLFRDFFKTDEPSAFPFDLKAFAKKGHSFKDWICPESMEFHSDHFQINGRYGRVLYMQDYASYVKDDMVSELCDLSRDLMLSIDILPVPTDEAVREIQNKLLGVETNVTNWQRRQNANNNFSAVVPYDMELQRKETKEMLEDLTTRDQRMMFGLLTMVHMAETKEQLDSDTETLFSVARKHLCQLSTLKWQQADGLDTVLPYGLRKINALRTLTTESTAVLIPFHTQEIMQPGGIYYGQNAVSKNMLVADRRRLLNGNSFRLGVSGSGKSFSAKEEIVDLALSTEDDILILDPESEFGSLVEALNGEVIKISATSDTHLNAMDMDSAYGNDKNPLIEKSEFILSLFEQLVGAGNLSAKEKSILDRCTADVYRDYIRSGYQGQVPTLKDLYRQLMLQPEEEARGLALSSELFINGSLNTFAQPTNVNTKSRIIAYDIRELGEQLMPLGMLVTLDSIFNRVIQNWKMGKTTWIFADEFYLLFRYQYSADFFYRLYKRIRKYSGFVTGLTQNVEELLKSDTARLMLANSEFLILLNQATTDRDELANLLNISDNQLSYITNVGAGHGLIRCSGNIVPFENSFPKNTALYRLMTTKPGEAQGLIQ</sequence>
<dbReference type="PANTHER" id="PTHR30121:SF6">
    <property type="entry name" value="SLR6007 PROTEIN"/>
    <property type="match status" value="1"/>
</dbReference>
<dbReference type="EMBL" id="QRXR01000015">
    <property type="protein sequence ID" value="RGU23064.1"/>
    <property type="molecule type" value="Genomic_DNA"/>
</dbReference>
<dbReference type="InterPro" id="IPR043964">
    <property type="entry name" value="P-loop_TraG"/>
</dbReference>
<dbReference type="Proteomes" id="UP000283765">
    <property type="component" value="Unassembled WGS sequence"/>
</dbReference>
<accession>A0A412RKN7</accession>
<protein>
    <submittedName>
        <fullName evidence="2">DUF87 domain-containing protein</fullName>
    </submittedName>
</protein>
<dbReference type="PANTHER" id="PTHR30121">
    <property type="entry name" value="UNCHARACTERIZED PROTEIN YJGR-RELATED"/>
    <property type="match status" value="1"/>
</dbReference>
<evidence type="ECO:0000313" key="2">
    <source>
        <dbReference type="EMBL" id="RGU23064.1"/>
    </source>
</evidence>
<gene>
    <name evidence="2" type="ORF">DWW89_10150</name>
</gene>
<proteinExistence type="predicted"/>
<dbReference type="Gene3D" id="3.40.50.300">
    <property type="entry name" value="P-loop containing nucleotide triphosphate hydrolases"/>
    <property type="match status" value="1"/>
</dbReference>